<evidence type="ECO:0000313" key="2">
    <source>
        <dbReference type="Proteomes" id="UP000607653"/>
    </source>
</evidence>
<sequence>MQRNKLLRPYLEDEWTMRRNKLLRPYLEDESKDHG</sequence>
<reference evidence="1 2" key="1">
    <citation type="journal article" date="2020" name="Mol. Biol. Evol.">
        <title>Distinct Expression and Methylation Patterns for Genes with Different Fates following a Single Whole-Genome Duplication in Flowering Plants.</title>
        <authorList>
            <person name="Shi T."/>
            <person name="Rahmani R.S."/>
            <person name="Gugger P.F."/>
            <person name="Wang M."/>
            <person name="Li H."/>
            <person name="Zhang Y."/>
            <person name="Li Z."/>
            <person name="Wang Q."/>
            <person name="Van de Peer Y."/>
            <person name="Marchal K."/>
            <person name="Chen J."/>
        </authorList>
    </citation>
    <scope>NUCLEOTIDE SEQUENCE [LARGE SCALE GENOMIC DNA]</scope>
    <source>
        <tissue evidence="1">Leaf</tissue>
    </source>
</reference>
<keyword evidence="2" id="KW-1185">Reference proteome</keyword>
<organism evidence="1 2">
    <name type="scientific">Nelumbo nucifera</name>
    <name type="common">Sacred lotus</name>
    <dbReference type="NCBI Taxonomy" id="4432"/>
    <lineage>
        <taxon>Eukaryota</taxon>
        <taxon>Viridiplantae</taxon>
        <taxon>Streptophyta</taxon>
        <taxon>Embryophyta</taxon>
        <taxon>Tracheophyta</taxon>
        <taxon>Spermatophyta</taxon>
        <taxon>Magnoliopsida</taxon>
        <taxon>Proteales</taxon>
        <taxon>Nelumbonaceae</taxon>
        <taxon>Nelumbo</taxon>
    </lineage>
</organism>
<name>A0A822ZFN1_NELNU</name>
<gene>
    <name evidence="1" type="ORF">HUJ06_014751</name>
</gene>
<comment type="caution">
    <text evidence="1">The sequence shown here is derived from an EMBL/GenBank/DDBJ whole genome shotgun (WGS) entry which is preliminary data.</text>
</comment>
<evidence type="ECO:0000313" key="1">
    <source>
        <dbReference type="EMBL" id="DAD40428.1"/>
    </source>
</evidence>
<dbReference type="Proteomes" id="UP000607653">
    <property type="component" value="Unassembled WGS sequence"/>
</dbReference>
<accession>A0A822ZFN1</accession>
<dbReference type="EMBL" id="DUZY01000005">
    <property type="protein sequence ID" value="DAD40428.1"/>
    <property type="molecule type" value="Genomic_DNA"/>
</dbReference>
<proteinExistence type="predicted"/>
<protein>
    <submittedName>
        <fullName evidence="1">Uncharacterized protein</fullName>
    </submittedName>
</protein>
<dbReference type="AlphaFoldDB" id="A0A822ZFN1"/>